<proteinExistence type="inferred from homology"/>
<evidence type="ECO:0000313" key="5">
    <source>
        <dbReference type="Proteomes" id="UP000273898"/>
    </source>
</evidence>
<accession>A0A497Y901</accession>
<evidence type="ECO:0000313" key="4">
    <source>
        <dbReference type="EMBL" id="TFB31010.1"/>
    </source>
</evidence>
<dbReference type="RefSeq" id="WP_121282261.1">
    <property type="nucleotide sequence ID" value="NZ_RCCK01000010.1"/>
</dbReference>
<comment type="similarity">
    <text evidence="1">Belongs to the transferase hexapeptide repeat family.</text>
</comment>
<dbReference type="Proteomes" id="UP000297429">
    <property type="component" value="Unassembled WGS sequence"/>
</dbReference>
<evidence type="ECO:0000256" key="2">
    <source>
        <dbReference type="ARBA" id="ARBA00022679"/>
    </source>
</evidence>
<dbReference type="PANTHER" id="PTHR23416">
    <property type="entry name" value="SIALIC ACID SYNTHASE-RELATED"/>
    <property type="match status" value="1"/>
</dbReference>
<dbReference type="AlphaFoldDB" id="A0A497Y901"/>
<protein>
    <submittedName>
        <fullName evidence="3 4">Colanic acid biosynthesis acetyltransferase WcaF</fullName>
    </submittedName>
</protein>
<evidence type="ECO:0000256" key="1">
    <source>
        <dbReference type="ARBA" id="ARBA00007274"/>
    </source>
</evidence>
<gene>
    <name evidence="4" type="primary">wcaF</name>
    <name evidence="3" type="ORF">BCL90_0394</name>
    <name evidence="4" type="ORF">E3V97_10325</name>
</gene>
<dbReference type="NCBIfam" id="NF007797">
    <property type="entry name" value="PRK10502.1"/>
    <property type="match status" value="1"/>
</dbReference>
<dbReference type="CDD" id="cd05825">
    <property type="entry name" value="LbH_wcaF_like"/>
    <property type="match status" value="1"/>
</dbReference>
<dbReference type="GO" id="GO:0005829">
    <property type="term" value="C:cytosol"/>
    <property type="evidence" value="ECO:0007669"/>
    <property type="project" value="TreeGrafter"/>
</dbReference>
<comment type="caution">
    <text evidence="3">The sequence shown here is derived from an EMBL/GenBank/DDBJ whole genome shotgun (WGS) entry which is preliminary data.</text>
</comment>
<dbReference type="InterPro" id="IPR051159">
    <property type="entry name" value="Hexapeptide_acetyltransf"/>
</dbReference>
<dbReference type="Proteomes" id="UP000273898">
    <property type="component" value="Unassembled WGS sequence"/>
</dbReference>
<reference evidence="3 5" key="1">
    <citation type="submission" date="2018-10" db="EMBL/GenBank/DDBJ databases">
        <title>Genomic Encyclopedia of Archaeal and Bacterial Type Strains, Phase II (KMG-II): from individual species to whole genera.</title>
        <authorList>
            <person name="Goeker M."/>
        </authorList>
    </citation>
    <scope>NUCLEOTIDE SEQUENCE [LARGE SCALE GENOMIC DNA]</scope>
    <source>
        <strain evidence="3 5">DSM 19624</strain>
    </source>
</reference>
<reference evidence="4 6" key="2">
    <citation type="submission" date="2019-03" db="EMBL/GenBank/DDBJ databases">
        <authorList>
            <person name="He R.-H."/>
        </authorList>
    </citation>
    <scope>NUCLEOTIDE SEQUENCE [LARGE SCALE GENOMIC DNA]</scope>
    <source>
        <strain evidence="4 6">DSM 19624</strain>
    </source>
</reference>
<organism evidence="3 5">
    <name type="scientific">Pedobacter alluvionis</name>
    <dbReference type="NCBI Taxonomy" id="475253"/>
    <lineage>
        <taxon>Bacteria</taxon>
        <taxon>Pseudomonadati</taxon>
        <taxon>Bacteroidota</taxon>
        <taxon>Sphingobacteriia</taxon>
        <taxon>Sphingobacteriales</taxon>
        <taxon>Sphingobacteriaceae</taxon>
        <taxon>Pedobacter</taxon>
    </lineage>
</organism>
<dbReference type="PANTHER" id="PTHR23416:SF23">
    <property type="entry name" value="ACETYLTRANSFERASE C18B11.09C-RELATED"/>
    <property type="match status" value="1"/>
</dbReference>
<evidence type="ECO:0000313" key="3">
    <source>
        <dbReference type="EMBL" id="RLJ79685.1"/>
    </source>
</evidence>
<keyword evidence="2 3" id="KW-0808">Transferase</keyword>
<dbReference type="GO" id="GO:0008374">
    <property type="term" value="F:O-acyltransferase activity"/>
    <property type="evidence" value="ECO:0007669"/>
    <property type="project" value="TreeGrafter"/>
</dbReference>
<dbReference type="OrthoDB" id="9814490at2"/>
<name>A0A497Y901_9SPHI</name>
<dbReference type="EMBL" id="RCCK01000010">
    <property type="protein sequence ID" value="RLJ79685.1"/>
    <property type="molecule type" value="Genomic_DNA"/>
</dbReference>
<sequence>MLKTQLHKNFDTGNFKIGASVIKQFLWYFTDIIIFKSRMMPFSSVLVSFLRLFGAKIGKEVRIKPGIHIKYPWKLELGDYSWLADCYIDNLDQVKIGKNCCISQQAILITGNHNYKATSFDLITAPIVVEDGVWIGASAQVCPGVTLYSHSVLTMGSIATKNLMPYTIYQGNPAVKIKERIIEDKI</sequence>
<dbReference type="EMBL" id="SOPX01000002">
    <property type="protein sequence ID" value="TFB31010.1"/>
    <property type="molecule type" value="Genomic_DNA"/>
</dbReference>
<evidence type="ECO:0000313" key="6">
    <source>
        <dbReference type="Proteomes" id="UP000297429"/>
    </source>
</evidence>
<dbReference type="SUPFAM" id="SSF51161">
    <property type="entry name" value="Trimeric LpxA-like enzymes"/>
    <property type="match status" value="1"/>
</dbReference>
<dbReference type="Gene3D" id="2.160.10.10">
    <property type="entry name" value="Hexapeptide repeat proteins"/>
    <property type="match status" value="1"/>
</dbReference>
<keyword evidence="6" id="KW-1185">Reference proteome</keyword>
<dbReference type="InterPro" id="IPR011004">
    <property type="entry name" value="Trimer_LpxA-like_sf"/>
</dbReference>